<sequence>MELGTTVVIAAKGSFGEIDPVEPQLFDDGIGLKEVCIADSFMCLECGNENIDNRDEDFCCGNDGFSGLFGSKG</sequence>
<dbReference type="EMBL" id="JXLN01003289">
    <property type="protein sequence ID" value="KPM02898.1"/>
    <property type="molecule type" value="Genomic_DNA"/>
</dbReference>
<dbReference type="Proteomes" id="UP000616769">
    <property type="component" value="Unassembled WGS sequence"/>
</dbReference>
<evidence type="ECO:0000313" key="2">
    <source>
        <dbReference type="Proteomes" id="UP000616769"/>
    </source>
</evidence>
<reference evidence="1 2" key="1">
    <citation type="journal article" date="2015" name="Parasit. Vectors">
        <title>Draft genome of the scabies mite.</title>
        <authorList>
            <person name="Rider S.D.Jr."/>
            <person name="Morgan M.S."/>
            <person name="Arlian L.G."/>
        </authorList>
    </citation>
    <scope>NUCLEOTIDE SEQUENCE [LARGE SCALE GENOMIC DNA]</scope>
    <source>
        <strain evidence="1">Arlian Lab</strain>
    </source>
</reference>
<gene>
    <name evidence="1" type="ORF">QR98_0013240</name>
</gene>
<proteinExistence type="predicted"/>
<comment type="caution">
    <text evidence="1">The sequence shown here is derived from an EMBL/GenBank/DDBJ whole genome shotgun (WGS) entry which is preliminary data.</text>
</comment>
<evidence type="ECO:0000313" key="1">
    <source>
        <dbReference type="EMBL" id="KPM02898.1"/>
    </source>
</evidence>
<protein>
    <submittedName>
        <fullName evidence="1">Uncharacterized protein</fullName>
    </submittedName>
</protein>
<organism evidence="1 2">
    <name type="scientific">Sarcoptes scabiei</name>
    <name type="common">Itch mite</name>
    <name type="synonym">Acarus scabiei</name>
    <dbReference type="NCBI Taxonomy" id="52283"/>
    <lineage>
        <taxon>Eukaryota</taxon>
        <taxon>Metazoa</taxon>
        <taxon>Ecdysozoa</taxon>
        <taxon>Arthropoda</taxon>
        <taxon>Chelicerata</taxon>
        <taxon>Arachnida</taxon>
        <taxon>Acari</taxon>
        <taxon>Acariformes</taxon>
        <taxon>Sarcoptiformes</taxon>
        <taxon>Astigmata</taxon>
        <taxon>Psoroptidia</taxon>
        <taxon>Sarcoptoidea</taxon>
        <taxon>Sarcoptidae</taxon>
        <taxon>Sarcoptinae</taxon>
        <taxon>Sarcoptes</taxon>
    </lineage>
</organism>
<accession>A0A131ZVN7</accession>
<dbReference type="AlphaFoldDB" id="A0A131ZVN7"/>
<name>A0A131ZVN7_SARSC</name>
<dbReference type="VEuPathDB" id="VectorBase:SSCA001791"/>